<feature type="compositionally biased region" description="Low complexity" evidence="9">
    <location>
        <begin position="105"/>
        <end position="121"/>
    </location>
</feature>
<dbReference type="Pfam" id="PF00170">
    <property type="entry name" value="bZIP_1"/>
    <property type="match status" value="1"/>
</dbReference>
<evidence type="ECO:0000256" key="7">
    <source>
        <dbReference type="ARBA" id="ARBA00023242"/>
    </source>
</evidence>
<protein>
    <recommendedName>
        <fullName evidence="8">Putative transcription factor kapC</fullName>
    </recommendedName>
</protein>
<evidence type="ECO:0000256" key="6">
    <source>
        <dbReference type="ARBA" id="ARBA00023163"/>
    </source>
</evidence>
<dbReference type="InterPro" id="IPR050936">
    <property type="entry name" value="AP-1-like"/>
</dbReference>
<dbReference type="InterPro" id="IPR004827">
    <property type="entry name" value="bZIP"/>
</dbReference>
<gene>
    <name evidence="11" type="ORF">K402DRAFT_393201</name>
</gene>
<organism evidence="11 12">
    <name type="scientific">Aulographum hederae CBS 113979</name>
    <dbReference type="NCBI Taxonomy" id="1176131"/>
    <lineage>
        <taxon>Eukaryota</taxon>
        <taxon>Fungi</taxon>
        <taxon>Dikarya</taxon>
        <taxon>Ascomycota</taxon>
        <taxon>Pezizomycotina</taxon>
        <taxon>Dothideomycetes</taxon>
        <taxon>Pleosporomycetidae</taxon>
        <taxon>Aulographales</taxon>
        <taxon>Aulographaceae</taxon>
    </lineage>
</organism>
<dbReference type="PANTHER" id="PTHR40621">
    <property type="entry name" value="TRANSCRIPTION FACTOR KAPC-RELATED"/>
    <property type="match status" value="1"/>
</dbReference>
<reference evidence="11" key="1">
    <citation type="journal article" date="2020" name="Stud. Mycol.">
        <title>101 Dothideomycetes genomes: a test case for predicting lifestyles and emergence of pathogens.</title>
        <authorList>
            <person name="Haridas S."/>
            <person name="Albert R."/>
            <person name="Binder M."/>
            <person name="Bloem J."/>
            <person name="Labutti K."/>
            <person name="Salamov A."/>
            <person name="Andreopoulos B."/>
            <person name="Baker S."/>
            <person name="Barry K."/>
            <person name="Bills G."/>
            <person name="Bluhm B."/>
            <person name="Cannon C."/>
            <person name="Castanera R."/>
            <person name="Culley D."/>
            <person name="Daum C."/>
            <person name="Ezra D."/>
            <person name="Gonzalez J."/>
            <person name="Henrissat B."/>
            <person name="Kuo A."/>
            <person name="Liang C."/>
            <person name="Lipzen A."/>
            <person name="Lutzoni F."/>
            <person name="Magnuson J."/>
            <person name="Mondo S."/>
            <person name="Nolan M."/>
            <person name="Ohm R."/>
            <person name="Pangilinan J."/>
            <person name="Park H.-J."/>
            <person name="Ramirez L."/>
            <person name="Alfaro M."/>
            <person name="Sun H."/>
            <person name="Tritt A."/>
            <person name="Yoshinaga Y."/>
            <person name="Zwiers L.-H."/>
            <person name="Turgeon B."/>
            <person name="Goodwin S."/>
            <person name="Spatafora J."/>
            <person name="Crous P."/>
            <person name="Grigoriev I."/>
        </authorList>
    </citation>
    <scope>NUCLEOTIDE SEQUENCE</scope>
    <source>
        <strain evidence="11">CBS 113979</strain>
    </source>
</reference>
<evidence type="ECO:0000256" key="3">
    <source>
        <dbReference type="ARBA" id="ARBA00007163"/>
    </source>
</evidence>
<dbReference type="GO" id="GO:0000976">
    <property type="term" value="F:transcription cis-regulatory region binding"/>
    <property type="evidence" value="ECO:0007669"/>
    <property type="project" value="InterPro"/>
</dbReference>
<evidence type="ECO:0000256" key="2">
    <source>
        <dbReference type="ARBA" id="ARBA00004123"/>
    </source>
</evidence>
<name>A0A6G1H1W8_9PEZI</name>
<keyword evidence="6" id="KW-0804">Transcription</keyword>
<dbReference type="Gene3D" id="1.20.5.170">
    <property type="match status" value="1"/>
</dbReference>
<comment type="function">
    <text evidence="1">Putative transcription factor.</text>
</comment>
<comment type="subcellular location">
    <subcellularLocation>
        <location evidence="2">Nucleus</location>
    </subcellularLocation>
</comment>
<feature type="region of interest" description="Disordered" evidence="9">
    <location>
        <begin position="79"/>
        <end position="151"/>
    </location>
</feature>
<dbReference type="AlphaFoldDB" id="A0A6G1H1W8"/>
<evidence type="ECO:0000256" key="4">
    <source>
        <dbReference type="ARBA" id="ARBA00023015"/>
    </source>
</evidence>
<sequence>MSESRKGRRELSTSKRAAQNRAAQRAFRQRKEEYIKSLKDQVKDFEVLTQNYKAVQAENYQLRDYIINLQSRLLESQVDFQPPPSNIDLTRPRSEAGPSAMSVNQMQEAQLQAAAAQATAASELGGGRQRSHEEAQYLPGGANRASPAPSA</sequence>
<proteinExistence type="inferred from homology"/>
<dbReference type="PROSITE" id="PS00036">
    <property type="entry name" value="BZIP_BASIC"/>
    <property type="match status" value="1"/>
</dbReference>
<evidence type="ECO:0000256" key="5">
    <source>
        <dbReference type="ARBA" id="ARBA00023125"/>
    </source>
</evidence>
<evidence type="ECO:0000256" key="1">
    <source>
        <dbReference type="ARBA" id="ARBA00004049"/>
    </source>
</evidence>
<dbReference type="PANTHER" id="PTHR40621:SF11">
    <property type="entry name" value="TRANSCRIPTION FACTOR KAPC-RELATED"/>
    <property type="match status" value="1"/>
</dbReference>
<evidence type="ECO:0000256" key="9">
    <source>
        <dbReference type="SAM" id="MobiDB-lite"/>
    </source>
</evidence>
<dbReference type="InterPro" id="IPR046347">
    <property type="entry name" value="bZIP_sf"/>
</dbReference>
<dbReference type="Proteomes" id="UP000800041">
    <property type="component" value="Unassembled WGS sequence"/>
</dbReference>
<dbReference type="GO" id="GO:0090575">
    <property type="term" value="C:RNA polymerase II transcription regulator complex"/>
    <property type="evidence" value="ECO:0007669"/>
    <property type="project" value="TreeGrafter"/>
</dbReference>
<keyword evidence="5" id="KW-0238">DNA-binding</keyword>
<dbReference type="OrthoDB" id="2593073at2759"/>
<feature type="compositionally biased region" description="Low complexity" evidence="9">
    <location>
        <begin position="16"/>
        <end position="25"/>
    </location>
</feature>
<feature type="domain" description="BZIP" evidence="10">
    <location>
        <begin position="15"/>
        <end position="30"/>
    </location>
</feature>
<feature type="region of interest" description="Disordered" evidence="9">
    <location>
        <begin position="1"/>
        <end position="25"/>
    </location>
</feature>
<evidence type="ECO:0000256" key="8">
    <source>
        <dbReference type="ARBA" id="ARBA00044067"/>
    </source>
</evidence>
<dbReference type="EMBL" id="ML977154">
    <property type="protein sequence ID" value="KAF1987047.1"/>
    <property type="molecule type" value="Genomic_DNA"/>
</dbReference>
<evidence type="ECO:0000313" key="12">
    <source>
        <dbReference type="Proteomes" id="UP000800041"/>
    </source>
</evidence>
<keyword evidence="4" id="KW-0805">Transcription regulation</keyword>
<evidence type="ECO:0000259" key="10">
    <source>
        <dbReference type="PROSITE" id="PS00036"/>
    </source>
</evidence>
<dbReference type="SUPFAM" id="SSF57959">
    <property type="entry name" value="Leucine zipper domain"/>
    <property type="match status" value="1"/>
</dbReference>
<keyword evidence="12" id="KW-1185">Reference proteome</keyword>
<evidence type="ECO:0000313" key="11">
    <source>
        <dbReference type="EMBL" id="KAF1987047.1"/>
    </source>
</evidence>
<comment type="similarity">
    <text evidence="3">Belongs to the bZIP family.</text>
</comment>
<keyword evidence="7" id="KW-0539">Nucleus</keyword>
<dbReference type="GO" id="GO:0001228">
    <property type="term" value="F:DNA-binding transcription activator activity, RNA polymerase II-specific"/>
    <property type="evidence" value="ECO:0007669"/>
    <property type="project" value="TreeGrafter"/>
</dbReference>
<accession>A0A6G1H1W8</accession>